<evidence type="ECO:0000256" key="1">
    <source>
        <dbReference type="ARBA" id="ARBA00010641"/>
    </source>
</evidence>
<gene>
    <name evidence="9" type="ORF">DB32_001238</name>
</gene>
<dbReference type="Gene3D" id="1.10.10.10">
    <property type="entry name" value="Winged helix-like DNA-binding domain superfamily/Winged helix DNA-binding domain"/>
    <property type="match status" value="1"/>
</dbReference>
<dbReference type="Gene3D" id="1.10.1740.10">
    <property type="match status" value="1"/>
</dbReference>
<dbReference type="Pfam" id="PF08281">
    <property type="entry name" value="Sigma70_r4_2"/>
    <property type="match status" value="1"/>
</dbReference>
<reference evidence="9 10" key="1">
    <citation type="submission" date="2015-03" db="EMBL/GenBank/DDBJ databases">
        <title>Genome assembly of Sandaracinus amylolyticus DSM 53668.</title>
        <authorList>
            <person name="Sharma G."/>
            <person name="Subramanian S."/>
        </authorList>
    </citation>
    <scope>NUCLEOTIDE SEQUENCE [LARGE SCALE GENOMIC DNA]</scope>
    <source>
        <strain evidence="9 10">DSM 53668</strain>
    </source>
</reference>
<dbReference type="InterPro" id="IPR014284">
    <property type="entry name" value="RNA_pol_sigma-70_dom"/>
</dbReference>
<evidence type="ECO:0000256" key="5">
    <source>
        <dbReference type="ARBA" id="ARBA00023163"/>
    </source>
</evidence>
<proteinExistence type="inferred from homology"/>
<dbReference type="InterPro" id="IPR007627">
    <property type="entry name" value="RNA_pol_sigma70_r2"/>
</dbReference>
<dbReference type="Proteomes" id="UP000034883">
    <property type="component" value="Chromosome"/>
</dbReference>
<sequence>MDRAALETLVASHRQFLAFVERRVSSRAVAEEILQDAFVRGIERGGALREDESATAWFYRVLRNAIVDHHRRRGTEARALEALARELDEEAPEAEALRATVCGCVSEIATTLKPEYAEILRAVEVEGRSVKDFAGAHGITPNNAAVRVHRAREALRTQVARACGTCATHGCFDCTCSKEAHG</sequence>
<evidence type="ECO:0000313" key="10">
    <source>
        <dbReference type="Proteomes" id="UP000034883"/>
    </source>
</evidence>
<keyword evidence="2 6" id="KW-0805">Transcription regulation</keyword>
<protein>
    <recommendedName>
        <fullName evidence="6">RNA polymerase sigma factor</fullName>
    </recommendedName>
</protein>
<evidence type="ECO:0000256" key="4">
    <source>
        <dbReference type="ARBA" id="ARBA00023125"/>
    </source>
</evidence>
<organism evidence="9 10">
    <name type="scientific">Sandaracinus amylolyticus</name>
    <dbReference type="NCBI Taxonomy" id="927083"/>
    <lineage>
        <taxon>Bacteria</taxon>
        <taxon>Pseudomonadati</taxon>
        <taxon>Myxococcota</taxon>
        <taxon>Polyangia</taxon>
        <taxon>Polyangiales</taxon>
        <taxon>Sandaracinaceae</taxon>
        <taxon>Sandaracinus</taxon>
    </lineage>
</organism>
<evidence type="ECO:0000256" key="3">
    <source>
        <dbReference type="ARBA" id="ARBA00023082"/>
    </source>
</evidence>
<comment type="similarity">
    <text evidence="1 6">Belongs to the sigma-70 factor family. ECF subfamily.</text>
</comment>
<dbReference type="PANTHER" id="PTHR43133:SF8">
    <property type="entry name" value="RNA POLYMERASE SIGMA FACTOR HI_1459-RELATED"/>
    <property type="match status" value="1"/>
</dbReference>
<keyword evidence="9" id="KW-0240">DNA-directed RNA polymerase</keyword>
<dbReference type="InterPro" id="IPR036388">
    <property type="entry name" value="WH-like_DNA-bd_sf"/>
</dbReference>
<dbReference type="KEGG" id="samy:DB32_001238"/>
<name>A0A0F6SDV2_9BACT</name>
<dbReference type="InterPro" id="IPR013325">
    <property type="entry name" value="RNA_pol_sigma_r2"/>
</dbReference>
<dbReference type="InterPro" id="IPR013249">
    <property type="entry name" value="RNA_pol_sigma70_r4_t2"/>
</dbReference>
<dbReference type="NCBIfam" id="TIGR02937">
    <property type="entry name" value="sigma70-ECF"/>
    <property type="match status" value="1"/>
</dbReference>
<dbReference type="AlphaFoldDB" id="A0A0F6SDV2"/>
<dbReference type="InterPro" id="IPR000838">
    <property type="entry name" value="RNA_pol_sigma70_ECF_CS"/>
</dbReference>
<dbReference type="STRING" id="927083.DB32_001238"/>
<dbReference type="Pfam" id="PF04542">
    <property type="entry name" value="Sigma70_r2"/>
    <property type="match status" value="1"/>
</dbReference>
<accession>A0A0F6SDV2</accession>
<evidence type="ECO:0000256" key="2">
    <source>
        <dbReference type="ARBA" id="ARBA00023015"/>
    </source>
</evidence>
<dbReference type="GO" id="GO:0006352">
    <property type="term" value="P:DNA-templated transcription initiation"/>
    <property type="evidence" value="ECO:0007669"/>
    <property type="project" value="InterPro"/>
</dbReference>
<feature type="domain" description="RNA polymerase sigma factor 70 region 4 type 2" evidence="8">
    <location>
        <begin position="106"/>
        <end position="155"/>
    </location>
</feature>
<feature type="domain" description="RNA polymerase sigma-70 region 2" evidence="7">
    <location>
        <begin position="11"/>
        <end position="74"/>
    </location>
</feature>
<evidence type="ECO:0000259" key="7">
    <source>
        <dbReference type="Pfam" id="PF04542"/>
    </source>
</evidence>
<dbReference type="SUPFAM" id="SSF88659">
    <property type="entry name" value="Sigma3 and sigma4 domains of RNA polymerase sigma factors"/>
    <property type="match status" value="1"/>
</dbReference>
<dbReference type="InterPro" id="IPR039425">
    <property type="entry name" value="RNA_pol_sigma-70-like"/>
</dbReference>
<dbReference type="InterPro" id="IPR013324">
    <property type="entry name" value="RNA_pol_sigma_r3/r4-like"/>
</dbReference>
<evidence type="ECO:0000256" key="6">
    <source>
        <dbReference type="RuleBase" id="RU000716"/>
    </source>
</evidence>
<dbReference type="GO" id="GO:0003677">
    <property type="term" value="F:DNA binding"/>
    <property type="evidence" value="ECO:0007669"/>
    <property type="project" value="UniProtKB-KW"/>
</dbReference>
<dbReference type="GO" id="GO:0000428">
    <property type="term" value="C:DNA-directed RNA polymerase complex"/>
    <property type="evidence" value="ECO:0007669"/>
    <property type="project" value="UniProtKB-KW"/>
</dbReference>
<evidence type="ECO:0000313" key="9">
    <source>
        <dbReference type="EMBL" id="AKF04089.1"/>
    </source>
</evidence>
<evidence type="ECO:0000259" key="8">
    <source>
        <dbReference type="Pfam" id="PF08281"/>
    </source>
</evidence>
<dbReference type="EMBL" id="CP011125">
    <property type="protein sequence ID" value="AKF04089.1"/>
    <property type="molecule type" value="Genomic_DNA"/>
</dbReference>
<keyword evidence="4 6" id="KW-0238">DNA-binding</keyword>
<keyword evidence="3 6" id="KW-0731">Sigma factor</keyword>
<dbReference type="GO" id="GO:0016987">
    <property type="term" value="F:sigma factor activity"/>
    <property type="evidence" value="ECO:0007669"/>
    <property type="project" value="UniProtKB-KW"/>
</dbReference>
<dbReference type="RefSeq" id="WP_053231471.1">
    <property type="nucleotide sequence ID" value="NZ_CP011125.1"/>
</dbReference>
<dbReference type="OrthoDB" id="9803470at2"/>
<keyword evidence="10" id="KW-1185">Reference proteome</keyword>
<dbReference type="PROSITE" id="PS01063">
    <property type="entry name" value="SIGMA70_ECF"/>
    <property type="match status" value="1"/>
</dbReference>
<dbReference type="SUPFAM" id="SSF88946">
    <property type="entry name" value="Sigma2 domain of RNA polymerase sigma factors"/>
    <property type="match status" value="1"/>
</dbReference>
<keyword evidence="5 6" id="KW-0804">Transcription</keyword>
<dbReference type="PANTHER" id="PTHR43133">
    <property type="entry name" value="RNA POLYMERASE ECF-TYPE SIGMA FACTO"/>
    <property type="match status" value="1"/>
</dbReference>